<keyword evidence="7" id="KW-0206">Cytoskeleton</keyword>
<evidence type="ECO:0000256" key="3">
    <source>
        <dbReference type="ARBA" id="ARBA00022701"/>
    </source>
</evidence>
<keyword evidence="3" id="KW-0493">Microtubule</keyword>
<name>A0A6I9PP19_9TELE</name>
<dbReference type="GO" id="GO:0008017">
    <property type="term" value="F:microtubule binding"/>
    <property type="evidence" value="ECO:0007669"/>
    <property type="project" value="InterPro"/>
</dbReference>
<evidence type="ECO:0000313" key="12">
    <source>
        <dbReference type="RefSeq" id="XP_010789912.1"/>
    </source>
</evidence>
<gene>
    <name evidence="12" type="primary">LOC104963062</name>
</gene>
<dbReference type="InterPro" id="IPR001752">
    <property type="entry name" value="Kinesin_motor_dom"/>
</dbReference>
<evidence type="ECO:0000259" key="10">
    <source>
        <dbReference type="PROSITE" id="PS50067"/>
    </source>
</evidence>
<evidence type="ECO:0000256" key="4">
    <source>
        <dbReference type="ARBA" id="ARBA00022741"/>
    </source>
</evidence>
<dbReference type="GO" id="GO:0007019">
    <property type="term" value="P:microtubule depolymerization"/>
    <property type="evidence" value="ECO:0007669"/>
    <property type="project" value="TreeGrafter"/>
</dbReference>
<dbReference type="Gene3D" id="3.40.850.10">
    <property type="entry name" value="Kinesin motor domain"/>
    <property type="match status" value="1"/>
</dbReference>
<dbReference type="RefSeq" id="XP_010789912.1">
    <property type="nucleotide sequence ID" value="XM_010791610.1"/>
</dbReference>
<dbReference type="PANTHER" id="PTHR47971">
    <property type="entry name" value="KINESIN-RELATED PROTEIN 6"/>
    <property type="match status" value="1"/>
</dbReference>
<feature type="non-terminal residue" evidence="12">
    <location>
        <position position="1"/>
    </location>
</feature>
<dbReference type="AlphaFoldDB" id="A0A6I9PP19"/>
<dbReference type="PANTHER" id="PTHR47971:SF8">
    <property type="entry name" value="KINESIN-LIKE PROTEIN"/>
    <property type="match status" value="1"/>
</dbReference>
<keyword evidence="9" id="KW-0175">Coiled coil</keyword>
<evidence type="ECO:0000256" key="5">
    <source>
        <dbReference type="ARBA" id="ARBA00022840"/>
    </source>
</evidence>
<dbReference type="GO" id="GO:0007018">
    <property type="term" value="P:microtubule-based movement"/>
    <property type="evidence" value="ECO:0007669"/>
    <property type="project" value="InterPro"/>
</dbReference>
<sequence length="250" mass="28409">LCLQECIRALGRNKPHTPFRASKLTQVLRDSFIGENSRTCMIATISPGMASCENTLNTLRYANRVKEFGISPSDIPFNQSGCSGSRSDLSPTYDVKELSMDPEAVMDIRQGGCGVNQLEVLEAQWEVGNSPQRDDLKLLCEQNVEEVSPQLFTFHEAVSQLVEMEEQVLEDHRAVFQESIRWLEDEKVLLEMTEEVDYDVESFATQLEQILDQKIDILTELRDKVKSFRSALQEEEQASQQITPKRPHAL</sequence>
<protein>
    <submittedName>
        <fullName evidence="12">Kinesin-like protein KIF2A</fullName>
    </submittedName>
</protein>
<accession>A0A6I9PP19</accession>
<dbReference type="KEGG" id="ncc:104963062"/>
<comment type="similarity">
    <text evidence="8">Belongs to the TRAFAC class myosin-kinesin ATPase superfamily. Kinesin family.</text>
</comment>
<dbReference type="PROSITE" id="PS50067">
    <property type="entry name" value="KINESIN_MOTOR_2"/>
    <property type="match status" value="1"/>
</dbReference>
<dbReference type="Pfam" id="PF00225">
    <property type="entry name" value="Kinesin"/>
    <property type="match status" value="1"/>
</dbReference>
<dbReference type="SUPFAM" id="SSF52540">
    <property type="entry name" value="P-loop containing nucleoside triphosphate hydrolases"/>
    <property type="match status" value="1"/>
</dbReference>
<evidence type="ECO:0000256" key="6">
    <source>
        <dbReference type="ARBA" id="ARBA00023175"/>
    </source>
</evidence>
<evidence type="ECO:0000256" key="7">
    <source>
        <dbReference type="ARBA" id="ARBA00023212"/>
    </source>
</evidence>
<dbReference type="GO" id="GO:0005524">
    <property type="term" value="F:ATP binding"/>
    <property type="evidence" value="ECO:0007669"/>
    <property type="project" value="UniProtKB-KW"/>
</dbReference>
<keyword evidence="2" id="KW-0963">Cytoplasm</keyword>
<evidence type="ECO:0000313" key="11">
    <source>
        <dbReference type="Proteomes" id="UP000504611"/>
    </source>
</evidence>
<proteinExistence type="inferred from homology"/>
<dbReference type="OrthoDB" id="3176171at2759"/>
<keyword evidence="5" id="KW-0067">ATP-binding</keyword>
<evidence type="ECO:0000256" key="8">
    <source>
        <dbReference type="PROSITE-ProRule" id="PRU00283"/>
    </source>
</evidence>
<comment type="subcellular location">
    <subcellularLocation>
        <location evidence="1">Cytoplasm</location>
        <location evidence="1">Cytoskeleton</location>
    </subcellularLocation>
</comment>
<dbReference type="GO" id="GO:0005874">
    <property type="term" value="C:microtubule"/>
    <property type="evidence" value="ECO:0007669"/>
    <property type="project" value="UniProtKB-KW"/>
</dbReference>
<dbReference type="InterPro" id="IPR027417">
    <property type="entry name" value="P-loop_NTPase"/>
</dbReference>
<feature type="coiled-coil region" evidence="9">
    <location>
        <begin position="204"/>
        <end position="238"/>
    </location>
</feature>
<keyword evidence="11" id="KW-1185">Reference proteome</keyword>
<keyword evidence="6" id="KW-0505">Motor protein</keyword>
<dbReference type="Proteomes" id="UP000504611">
    <property type="component" value="Unplaced"/>
</dbReference>
<evidence type="ECO:0000256" key="2">
    <source>
        <dbReference type="ARBA" id="ARBA00022490"/>
    </source>
</evidence>
<evidence type="ECO:0000256" key="1">
    <source>
        <dbReference type="ARBA" id="ARBA00004245"/>
    </source>
</evidence>
<comment type="caution">
    <text evidence="8">Lacks conserved residue(s) required for the propagation of feature annotation.</text>
</comment>
<dbReference type="InterPro" id="IPR036961">
    <property type="entry name" value="Kinesin_motor_dom_sf"/>
</dbReference>
<dbReference type="GO" id="GO:0003777">
    <property type="term" value="F:microtubule motor activity"/>
    <property type="evidence" value="ECO:0007669"/>
    <property type="project" value="InterPro"/>
</dbReference>
<organism evidence="11 12">
    <name type="scientific">Notothenia coriiceps</name>
    <name type="common">black rockcod</name>
    <dbReference type="NCBI Taxonomy" id="8208"/>
    <lineage>
        <taxon>Eukaryota</taxon>
        <taxon>Metazoa</taxon>
        <taxon>Chordata</taxon>
        <taxon>Craniata</taxon>
        <taxon>Vertebrata</taxon>
        <taxon>Euteleostomi</taxon>
        <taxon>Actinopterygii</taxon>
        <taxon>Neopterygii</taxon>
        <taxon>Teleostei</taxon>
        <taxon>Neoteleostei</taxon>
        <taxon>Acanthomorphata</taxon>
        <taxon>Eupercaria</taxon>
        <taxon>Perciformes</taxon>
        <taxon>Notothenioidei</taxon>
        <taxon>Nototheniidae</taxon>
        <taxon>Notothenia</taxon>
    </lineage>
</organism>
<feature type="domain" description="Kinesin motor" evidence="10">
    <location>
        <begin position="1"/>
        <end position="68"/>
    </location>
</feature>
<dbReference type="GeneID" id="104963062"/>
<keyword evidence="4" id="KW-0547">Nucleotide-binding</keyword>
<dbReference type="InterPro" id="IPR027640">
    <property type="entry name" value="Kinesin-like_fam"/>
</dbReference>
<reference evidence="12" key="1">
    <citation type="submission" date="2025-08" db="UniProtKB">
        <authorList>
            <consortium name="RefSeq"/>
        </authorList>
    </citation>
    <scope>IDENTIFICATION</scope>
    <source>
        <tissue evidence="12">Muscle</tissue>
    </source>
</reference>
<evidence type="ECO:0000256" key="9">
    <source>
        <dbReference type="SAM" id="Coils"/>
    </source>
</evidence>